<dbReference type="AlphaFoldDB" id="A0A9N7UTG3"/>
<evidence type="ECO:0000313" key="1">
    <source>
        <dbReference type="EMBL" id="CAB1436013.1"/>
    </source>
</evidence>
<accession>A0A9N7UTG3</accession>
<dbReference type="Proteomes" id="UP001153269">
    <property type="component" value="Unassembled WGS sequence"/>
</dbReference>
<reference evidence="1" key="1">
    <citation type="submission" date="2020-03" db="EMBL/GenBank/DDBJ databases">
        <authorList>
            <person name="Weist P."/>
        </authorList>
    </citation>
    <scope>NUCLEOTIDE SEQUENCE</scope>
</reference>
<dbReference type="EMBL" id="CADEAL010001844">
    <property type="protein sequence ID" value="CAB1436013.1"/>
    <property type="molecule type" value="Genomic_DNA"/>
</dbReference>
<evidence type="ECO:0000313" key="2">
    <source>
        <dbReference type="Proteomes" id="UP001153269"/>
    </source>
</evidence>
<protein>
    <submittedName>
        <fullName evidence="1">Uncharacterized protein</fullName>
    </submittedName>
</protein>
<keyword evidence="2" id="KW-1185">Reference proteome</keyword>
<gene>
    <name evidence="1" type="ORF">PLEPLA_LOCUS24027</name>
</gene>
<organism evidence="1 2">
    <name type="scientific">Pleuronectes platessa</name>
    <name type="common">European plaice</name>
    <dbReference type="NCBI Taxonomy" id="8262"/>
    <lineage>
        <taxon>Eukaryota</taxon>
        <taxon>Metazoa</taxon>
        <taxon>Chordata</taxon>
        <taxon>Craniata</taxon>
        <taxon>Vertebrata</taxon>
        <taxon>Euteleostomi</taxon>
        <taxon>Actinopterygii</taxon>
        <taxon>Neopterygii</taxon>
        <taxon>Teleostei</taxon>
        <taxon>Neoteleostei</taxon>
        <taxon>Acanthomorphata</taxon>
        <taxon>Carangaria</taxon>
        <taxon>Pleuronectiformes</taxon>
        <taxon>Pleuronectoidei</taxon>
        <taxon>Pleuronectidae</taxon>
        <taxon>Pleuronectes</taxon>
    </lineage>
</organism>
<name>A0A9N7UTG3_PLEPL</name>
<comment type="caution">
    <text evidence="1">The sequence shown here is derived from an EMBL/GenBank/DDBJ whole genome shotgun (WGS) entry which is preliminary data.</text>
</comment>
<sequence>MSYHIDCEPKSKTGFIAQGDAAEELKSRPLLQGLGGRATQFENHCSIQWIPRSPTCLFHLGDPEVNRPPRPLTFPLLTQHQAGAPAVVGGANLPWPWRKHK</sequence>
<proteinExistence type="predicted"/>